<dbReference type="HAMAP" id="MF_01848">
    <property type="entry name" value="23SrRNA_methyltr_F"/>
    <property type="match status" value="1"/>
</dbReference>
<evidence type="ECO:0000313" key="7">
    <source>
        <dbReference type="EMBL" id="AKX59271.1"/>
    </source>
</evidence>
<dbReference type="InterPro" id="IPR016909">
    <property type="entry name" value="rRNA_lsu_MeTfrase_F"/>
</dbReference>
<dbReference type="PANTHER" id="PTHR13393:SF0">
    <property type="entry name" value="RNA N6-ADENOSINE-METHYLTRANSFERASE METTL16"/>
    <property type="match status" value="1"/>
</dbReference>
<comment type="function">
    <text evidence="6">Specifically methylates the adenine in position 1618 of 23S rRNA.</text>
</comment>
<dbReference type="NCBIfam" id="NF008725">
    <property type="entry name" value="PRK11727.1"/>
    <property type="match status" value="1"/>
</dbReference>
<dbReference type="InterPro" id="IPR010286">
    <property type="entry name" value="METTL16/RlmF"/>
</dbReference>
<keyword evidence="8" id="KW-1185">Reference proteome</keyword>
<keyword evidence="2 6" id="KW-0698">rRNA processing</keyword>
<keyword evidence="1 6" id="KW-0963">Cytoplasm</keyword>
<dbReference type="GO" id="GO:0005737">
    <property type="term" value="C:cytoplasm"/>
    <property type="evidence" value="ECO:0007669"/>
    <property type="project" value="UniProtKB-SubCell"/>
</dbReference>
<dbReference type="EC" id="2.1.1.181" evidence="6"/>
<comment type="similarity">
    <text evidence="6">Belongs to the methyltransferase superfamily. METTL16/RlmF family.</text>
</comment>
<dbReference type="GO" id="GO:0052907">
    <property type="term" value="F:23S rRNA (adenine(1618)-N(6))-methyltransferase activity"/>
    <property type="evidence" value="ECO:0007669"/>
    <property type="project" value="UniProtKB-EC"/>
</dbReference>
<dbReference type="PIRSF" id="PIRSF029038">
    <property type="entry name" value="Mtase_YbiN_prd"/>
    <property type="match status" value="1"/>
</dbReference>
<dbReference type="PATRIC" id="fig|1698449.3.peg.893"/>
<comment type="subcellular location">
    <subcellularLocation>
        <location evidence="6">Cytoplasm</location>
    </subcellularLocation>
</comment>
<evidence type="ECO:0000256" key="3">
    <source>
        <dbReference type="ARBA" id="ARBA00022603"/>
    </source>
</evidence>
<name>A0A0K1XD70_9GAMM</name>
<dbReference type="GO" id="GO:0070475">
    <property type="term" value="P:rRNA base methylation"/>
    <property type="evidence" value="ECO:0007669"/>
    <property type="project" value="TreeGrafter"/>
</dbReference>
<evidence type="ECO:0000256" key="5">
    <source>
        <dbReference type="ARBA" id="ARBA00022691"/>
    </source>
</evidence>
<dbReference type="Pfam" id="PF05971">
    <property type="entry name" value="Methyltransf_10"/>
    <property type="match status" value="1"/>
</dbReference>
<keyword evidence="5 6" id="KW-0949">S-adenosyl-L-methionine</keyword>
<organism evidence="7 8">
    <name type="scientific">Thiopseudomonas alkaliphila</name>
    <dbReference type="NCBI Taxonomy" id="1697053"/>
    <lineage>
        <taxon>Bacteria</taxon>
        <taxon>Pseudomonadati</taxon>
        <taxon>Pseudomonadota</taxon>
        <taxon>Gammaproteobacteria</taxon>
        <taxon>Pseudomonadales</taxon>
        <taxon>Pseudomonadaceae</taxon>
        <taxon>Thiopseudomonas</taxon>
    </lineage>
</organism>
<dbReference type="Proteomes" id="UP000063953">
    <property type="component" value="Chromosome"/>
</dbReference>
<dbReference type="RefSeq" id="WP_053100429.1">
    <property type="nucleotide sequence ID" value="NZ_CP012365.1"/>
</dbReference>
<dbReference type="EMBL" id="CP012365">
    <property type="protein sequence ID" value="AKX59271.1"/>
    <property type="molecule type" value="Genomic_DNA"/>
</dbReference>
<evidence type="ECO:0000256" key="1">
    <source>
        <dbReference type="ARBA" id="ARBA00022490"/>
    </source>
</evidence>
<dbReference type="AlphaFoldDB" id="A0A0K1XD70"/>
<evidence type="ECO:0000256" key="2">
    <source>
        <dbReference type="ARBA" id="ARBA00022552"/>
    </source>
</evidence>
<keyword evidence="3 6" id="KW-0489">Methyltransferase</keyword>
<dbReference type="PANTHER" id="PTHR13393">
    <property type="entry name" value="SAM-DEPENDENT METHYLTRANSFERASE"/>
    <property type="match status" value="1"/>
</dbReference>
<evidence type="ECO:0000313" key="8">
    <source>
        <dbReference type="Proteomes" id="UP000063953"/>
    </source>
</evidence>
<sequence length="312" mass="35277">MSQLHPRNRQQGRYNFPQLIQAEPALAQFMLTNPYGKPSINFADPQAVRVFNRALLKQLYGLTYWDIPKNYLCPPVPGRGDYVHNLADLLVEDGIALKAQQGCKVLDIGTGANCIYPLLGHLDYDWRMVGADIDRQALASAQHIVQQNQLQAAIELRLQTDPKQLFTGVIQANERFALTLCNPPFHSSAAEAASGSRRKWKNLGKQAPERQLPTLNFGGQSNELWCPGGEVAFIRRMVRESQRYGQQVAWFTSLLSKQDNVRQAKRELEKLSGVVEIKVLNMSQGQKISRFIAWSFQPTEQRRTYLKSLAQA</sequence>
<evidence type="ECO:0000256" key="4">
    <source>
        <dbReference type="ARBA" id="ARBA00022679"/>
    </source>
</evidence>
<dbReference type="Gene3D" id="3.40.50.150">
    <property type="entry name" value="Vaccinia Virus protein VP39"/>
    <property type="match status" value="1"/>
</dbReference>
<keyword evidence="4 6" id="KW-0808">Transferase</keyword>
<gene>
    <name evidence="6" type="primary">rlmF</name>
    <name evidence="7" type="ORF">AKN88_04465</name>
</gene>
<reference evidence="7 8" key="1">
    <citation type="journal article" date="2015" name="Genome Announc.">
        <title>Genome Sequences of Oblitimonas alkaliphila gen. nov. sp. nov. (Proposed), a Novel Bacterium of the Pseudomonadaceae Family.</title>
        <authorList>
            <person name="Lauer A.C."/>
            <person name="Nicholson A.C."/>
            <person name="Humrighouse B.W."/>
            <person name="Emery B."/>
            <person name="Drobish A."/>
            <person name="Juieng P."/>
            <person name="Loparev V."/>
            <person name="McQuiston J.R."/>
        </authorList>
    </citation>
    <scope>NUCLEOTIDE SEQUENCE [LARGE SCALE GENOMIC DNA]</scope>
    <source>
        <strain evidence="7 8">E5571</strain>
    </source>
</reference>
<evidence type="ECO:0000256" key="6">
    <source>
        <dbReference type="HAMAP-Rule" id="MF_01848"/>
    </source>
</evidence>
<accession>A0A0K1XD70</accession>
<dbReference type="InterPro" id="IPR029063">
    <property type="entry name" value="SAM-dependent_MTases_sf"/>
</dbReference>
<dbReference type="CDD" id="cd02440">
    <property type="entry name" value="AdoMet_MTases"/>
    <property type="match status" value="1"/>
</dbReference>
<dbReference type="STRING" id="1697053.AKN87_06460"/>
<protein>
    <recommendedName>
        <fullName evidence="6">Ribosomal RNA large subunit methyltransferase F</fullName>
        <ecNumber evidence="6">2.1.1.181</ecNumber>
    </recommendedName>
    <alternativeName>
        <fullName evidence="6">23S rRNA mA1618 methyltransferase</fullName>
    </alternativeName>
    <alternativeName>
        <fullName evidence="6">rRNA adenine N-6-methyltransferase</fullName>
    </alternativeName>
</protein>
<proteinExistence type="inferred from homology"/>
<dbReference type="SUPFAM" id="SSF53335">
    <property type="entry name" value="S-adenosyl-L-methionine-dependent methyltransferases"/>
    <property type="match status" value="1"/>
</dbReference>
<comment type="catalytic activity">
    <reaction evidence="6">
        <text>adenosine(1618) in 23S rRNA + S-adenosyl-L-methionine = N(6)-methyladenosine(1618) in 23S rRNA + S-adenosyl-L-homocysteine + H(+)</text>
        <dbReference type="Rhea" id="RHEA:16497"/>
        <dbReference type="Rhea" id="RHEA-COMP:10229"/>
        <dbReference type="Rhea" id="RHEA-COMP:10231"/>
        <dbReference type="ChEBI" id="CHEBI:15378"/>
        <dbReference type="ChEBI" id="CHEBI:57856"/>
        <dbReference type="ChEBI" id="CHEBI:59789"/>
        <dbReference type="ChEBI" id="CHEBI:74411"/>
        <dbReference type="ChEBI" id="CHEBI:74449"/>
        <dbReference type="EC" id="2.1.1.181"/>
    </reaction>
</comment>